<proteinExistence type="predicted"/>
<keyword evidence="1" id="KW-1133">Transmembrane helix</keyword>
<dbReference type="EMBL" id="JPXS01000077">
    <property type="protein sequence ID" value="KGQ29190.1"/>
    <property type="molecule type" value="Genomic_DNA"/>
</dbReference>
<evidence type="ECO:0000256" key="1">
    <source>
        <dbReference type="SAM" id="Phobius"/>
    </source>
</evidence>
<protein>
    <recommendedName>
        <fullName evidence="4">Mu-like phage gp25</fullName>
    </recommendedName>
</protein>
<organism evidence="2 3">
    <name type="scientific">Gallibacterium anatis</name>
    <dbReference type="NCBI Taxonomy" id="750"/>
    <lineage>
        <taxon>Bacteria</taxon>
        <taxon>Pseudomonadati</taxon>
        <taxon>Pseudomonadota</taxon>
        <taxon>Gammaproteobacteria</taxon>
        <taxon>Pasteurellales</taxon>
        <taxon>Pasteurellaceae</taxon>
        <taxon>Gallibacterium</taxon>
    </lineage>
</organism>
<sequence length="109" mass="12326">MTEILEVIQKHWGIILSVAGFVGFVVRLTMDSKYIKRDEIHHLKQTVIANEHRLDTLETKVQDLPTTTDLAEIKILIAKLDGKSDKIATKVEGLSHQVQLLIEKEVKNG</sequence>
<dbReference type="Pfam" id="PF10805">
    <property type="entry name" value="DUF2730"/>
    <property type="match status" value="1"/>
</dbReference>
<evidence type="ECO:0000313" key="3">
    <source>
        <dbReference type="Proteomes" id="UP000030526"/>
    </source>
</evidence>
<name>A0A0A2XF16_9PAST</name>
<keyword evidence="1" id="KW-0812">Transmembrane</keyword>
<comment type="caution">
    <text evidence="2">The sequence shown here is derived from an EMBL/GenBank/DDBJ whole genome shotgun (WGS) entry which is preliminary data.</text>
</comment>
<dbReference type="AlphaFoldDB" id="A0A0A2XF16"/>
<evidence type="ECO:0000313" key="2">
    <source>
        <dbReference type="EMBL" id="KGQ29190.1"/>
    </source>
</evidence>
<dbReference type="InterPro" id="IPR020269">
    <property type="entry name" value="Phage_Mu_Releasin"/>
</dbReference>
<reference evidence="2 3" key="1">
    <citation type="submission" date="2014-08" db="EMBL/GenBank/DDBJ databases">
        <title>Chaperone-usher fimbriae in a diverse selection of Gallibacterium genomes.</title>
        <authorList>
            <person name="Kudirkiene E."/>
            <person name="Bager R.J."/>
            <person name="Johnson T.J."/>
            <person name="Bojesen A.M."/>
        </authorList>
    </citation>
    <scope>NUCLEOTIDE SEQUENCE [LARGE SCALE GENOMIC DNA]</scope>
    <source>
        <strain evidence="2 3">20558/3kl.</strain>
    </source>
</reference>
<evidence type="ECO:0008006" key="4">
    <source>
        <dbReference type="Google" id="ProtNLM"/>
    </source>
</evidence>
<feature type="transmembrane region" description="Helical" evidence="1">
    <location>
        <begin position="12"/>
        <end position="30"/>
    </location>
</feature>
<accession>A0A0A2XF16</accession>
<gene>
    <name evidence="2" type="ORF">JP32_11715</name>
</gene>
<keyword evidence="1" id="KW-0472">Membrane</keyword>
<dbReference type="Proteomes" id="UP000030526">
    <property type="component" value="Unassembled WGS sequence"/>
</dbReference>